<accession>A0ABT0E6U7</accession>
<feature type="transmembrane region" description="Helical" evidence="6">
    <location>
        <begin position="20"/>
        <end position="39"/>
    </location>
</feature>
<evidence type="ECO:0000259" key="7">
    <source>
        <dbReference type="PROSITE" id="PS50035"/>
    </source>
</evidence>
<reference evidence="8" key="1">
    <citation type="submission" date="2022-04" db="EMBL/GenBank/DDBJ databases">
        <title>Alcanivorax sp. CY1518 draft genome sequence.</title>
        <authorList>
            <person name="Zhao G."/>
            <person name="An M."/>
        </authorList>
    </citation>
    <scope>NUCLEOTIDE SEQUENCE</scope>
    <source>
        <strain evidence="8">CY1518</strain>
    </source>
</reference>
<dbReference type="Pfam" id="PF13091">
    <property type="entry name" value="PLDc_2"/>
    <property type="match status" value="2"/>
</dbReference>
<dbReference type="InterPro" id="IPR001736">
    <property type="entry name" value="PLipase_D/transphosphatidylase"/>
</dbReference>
<dbReference type="PROSITE" id="PS50035">
    <property type="entry name" value="PLD"/>
    <property type="match status" value="2"/>
</dbReference>
<keyword evidence="5 6" id="KW-0472">Membrane</keyword>
<feature type="domain" description="PLD phosphodiesterase" evidence="7">
    <location>
        <begin position="395"/>
        <end position="422"/>
    </location>
</feature>
<feature type="domain" description="PLD phosphodiesterase" evidence="7">
    <location>
        <begin position="224"/>
        <end position="251"/>
    </location>
</feature>
<evidence type="ECO:0000256" key="5">
    <source>
        <dbReference type="ARBA" id="ARBA00023136"/>
    </source>
</evidence>
<dbReference type="SUPFAM" id="SSF56024">
    <property type="entry name" value="Phospholipase D/nuclease"/>
    <property type="match status" value="2"/>
</dbReference>
<dbReference type="PANTHER" id="PTHR21248:SF22">
    <property type="entry name" value="PHOSPHOLIPASE D"/>
    <property type="match status" value="1"/>
</dbReference>
<protein>
    <submittedName>
        <fullName evidence="8">Phospholipase D-like domain-containing protein</fullName>
    </submittedName>
</protein>
<keyword evidence="3 6" id="KW-0812">Transmembrane</keyword>
<evidence type="ECO:0000313" key="9">
    <source>
        <dbReference type="Proteomes" id="UP001165524"/>
    </source>
</evidence>
<dbReference type="SMART" id="SM00155">
    <property type="entry name" value="PLDc"/>
    <property type="match status" value="2"/>
</dbReference>
<dbReference type="CDD" id="cd09163">
    <property type="entry name" value="PLDc_CLS_unchar2_2"/>
    <property type="match status" value="1"/>
</dbReference>
<evidence type="ECO:0000256" key="3">
    <source>
        <dbReference type="ARBA" id="ARBA00022692"/>
    </source>
</evidence>
<sequence length="482" mass="53850">MERIEHWHQQWAPLLDRVFGYWPGIVAFTGLVLAIVMMSHAVMNKRDARAAAAWTGLIWLVPFVGSFLYLLIGVNRIHRRAQQLVAEGLAQDADPYPVVQPRPADQHLHSMAELAGRLTGLPLLPGNNVTPLEAPDALAAMISAIDAASESVYLATYIFGNDAAGRPVIDALARAVQRGVQVRVLIDGMGSLYSFPTVMRRLRRRGVPATRFLHSIAPWRMPYMNLRNHRKVLVIDRAIGFTGGMNLRAGYISDPPTTRDLHMRVEGPVVGHLMRSFAADWQFSARETLPVEYIGPLVCGPVLARGISAGPDADIGKRRMMLLAAIGSAQHEIRIMTPYFVPDQTLLTALQLACLRGVRVELMLPGRTNIRMVHWAALHLLPWLVNDGCALYFSAPPFDHSKLMTVDGTWAMLGSGNWDARSLRLNFEFDVECYDPALADRLNRVMEQHRQAARRVSLAELQQQPYLKRLRNAVAFLLEPYL</sequence>
<keyword evidence="2" id="KW-1003">Cell membrane</keyword>
<keyword evidence="4 6" id="KW-1133">Transmembrane helix</keyword>
<dbReference type="Proteomes" id="UP001165524">
    <property type="component" value="Unassembled WGS sequence"/>
</dbReference>
<comment type="caution">
    <text evidence="8">The sequence shown here is derived from an EMBL/GenBank/DDBJ whole genome shotgun (WGS) entry which is preliminary data.</text>
</comment>
<name>A0ABT0E6U7_9GAMM</name>
<evidence type="ECO:0000313" key="8">
    <source>
        <dbReference type="EMBL" id="MCK0537560.1"/>
    </source>
</evidence>
<dbReference type="Pfam" id="PF13396">
    <property type="entry name" value="PLDc_N"/>
    <property type="match status" value="1"/>
</dbReference>
<dbReference type="PANTHER" id="PTHR21248">
    <property type="entry name" value="CARDIOLIPIN SYNTHASE"/>
    <property type="match status" value="1"/>
</dbReference>
<gene>
    <name evidence="8" type="ORF">MU846_07540</name>
</gene>
<feature type="transmembrane region" description="Helical" evidence="6">
    <location>
        <begin position="51"/>
        <end position="72"/>
    </location>
</feature>
<keyword evidence="9" id="KW-1185">Reference proteome</keyword>
<organism evidence="8 9">
    <name type="scientific">Alcanivorax quisquiliarum</name>
    <dbReference type="NCBI Taxonomy" id="2933565"/>
    <lineage>
        <taxon>Bacteria</taxon>
        <taxon>Pseudomonadati</taxon>
        <taxon>Pseudomonadota</taxon>
        <taxon>Gammaproteobacteria</taxon>
        <taxon>Oceanospirillales</taxon>
        <taxon>Alcanivoracaceae</taxon>
        <taxon>Alcanivorax</taxon>
    </lineage>
</organism>
<evidence type="ECO:0000256" key="6">
    <source>
        <dbReference type="SAM" id="Phobius"/>
    </source>
</evidence>
<dbReference type="CDD" id="cd09157">
    <property type="entry name" value="PLDc_CLS_unchar2_1"/>
    <property type="match status" value="1"/>
</dbReference>
<evidence type="ECO:0000256" key="2">
    <source>
        <dbReference type="ARBA" id="ARBA00022475"/>
    </source>
</evidence>
<dbReference type="EMBL" id="JALKII010000004">
    <property type="protein sequence ID" value="MCK0537560.1"/>
    <property type="molecule type" value="Genomic_DNA"/>
</dbReference>
<dbReference type="Gene3D" id="3.30.870.10">
    <property type="entry name" value="Endonuclease Chain A"/>
    <property type="match status" value="2"/>
</dbReference>
<evidence type="ECO:0000256" key="4">
    <source>
        <dbReference type="ARBA" id="ARBA00022989"/>
    </source>
</evidence>
<evidence type="ECO:0000256" key="1">
    <source>
        <dbReference type="ARBA" id="ARBA00004651"/>
    </source>
</evidence>
<dbReference type="InterPro" id="IPR025202">
    <property type="entry name" value="PLD-like_dom"/>
</dbReference>
<comment type="subcellular location">
    <subcellularLocation>
        <location evidence="1">Cell membrane</location>
        <topology evidence="1">Multi-pass membrane protein</topology>
    </subcellularLocation>
</comment>
<dbReference type="InterPro" id="IPR027379">
    <property type="entry name" value="CLS_N"/>
</dbReference>
<proteinExistence type="predicted"/>
<dbReference type="RefSeq" id="WP_246951270.1">
    <property type="nucleotide sequence ID" value="NZ_JALKII010000004.1"/>
</dbReference>